<dbReference type="Pfam" id="PF02357">
    <property type="entry name" value="NusG"/>
    <property type="match status" value="1"/>
</dbReference>
<evidence type="ECO:0000313" key="5">
    <source>
        <dbReference type="EMBL" id="VAW24704.1"/>
    </source>
</evidence>
<evidence type="ECO:0000256" key="1">
    <source>
        <dbReference type="ARBA" id="ARBA00022814"/>
    </source>
</evidence>
<keyword evidence="2" id="KW-0805">Transcription regulation</keyword>
<dbReference type="PANTHER" id="PTHR30265:SF4">
    <property type="entry name" value="KOW MOTIF FAMILY PROTEIN, EXPRESSED"/>
    <property type="match status" value="1"/>
</dbReference>
<dbReference type="InterPro" id="IPR006645">
    <property type="entry name" value="NGN-like_dom"/>
</dbReference>
<keyword evidence="1" id="KW-0889">Transcription antitermination</keyword>
<proteinExistence type="predicted"/>
<name>A0A3B0UXQ4_9ZZZZ</name>
<dbReference type="InterPro" id="IPR043425">
    <property type="entry name" value="NusG-like"/>
</dbReference>
<evidence type="ECO:0000259" key="4">
    <source>
        <dbReference type="SMART" id="SM00738"/>
    </source>
</evidence>
<dbReference type="GO" id="GO:0006354">
    <property type="term" value="P:DNA-templated transcription elongation"/>
    <property type="evidence" value="ECO:0007669"/>
    <property type="project" value="InterPro"/>
</dbReference>
<feature type="domain" description="NusG-like N-terminal" evidence="4">
    <location>
        <begin position="1"/>
        <end position="98"/>
    </location>
</feature>
<dbReference type="InterPro" id="IPR036735">
    <property type="entry name" value="NGN_dom_sf"/>
</dbReference>
<organism evidence="5">
    <name type="scientific">hydrothermal vent metagenome</name>
    <dbReference type="NCBI Taxonomy" id="652676"/>
    <lineage>
        <taxon>unclassified sequences</taxon>
        <taxon>metagenomes</taxon>
        <taxon>ecological metagenomes</taxon>
    </lineage>
</organism>
<dbReference type="AlphaFoldDB" id="A0A3B0UXQ4"/>
<protein>
    <recommendedName>
        <fullName evidence="4">NusG-like N-terminal domain-containing protein</fullName>
    </recommendedName>
</protein>
<accession>A0A3B0UXQ4</accession>
<dbReference type="EMBL" id="UOEP01000222">
    <property type="protein sequence ID" value="VAW24704.1"/>
    <property type="molecule type" value="Genomic_DNA"/>
</dbReference>
<sequence>MKSWYAIYTRSRAEKKVVKELEYKDIEAYLPIQRTIRQWSQRKKMVEVPLIPGYCFVNIHPREHFYVQQTDHVVAFVRFNGKPAEIPDYQIGLMKRMLKQSDYAVEAYHGNLSVGEKVSVVAGPLIGLSGKLASIRGKNKFIIEIEQINYSFMVEILRSDLMPFRESLHYAINQ</sequence>
<evidence type="ECO:0000256" key="2">
    <source>
        <dbReference type="ARBA" id="ARBA00023015"/>
    </source>
</evidence>
<dbReference type="SMART" id="SM00738">
    <property type="entry name" value="NGN"/>
    <property type="match status" value="1"/>
</dbReference>
<keyword evidence="3" id="KW-0804">Transcription</keyword>
<dbReference type="Gene3D" id="3.30.70.940">
    <property type="entry name" value="NusG, N-terminal domain"/>
    <property type="match status" value="1"/>
</dbReference>
<dbReference type="SUPFAM" id="SSF82679">
    <property type="entry name" value="N-utilization substance G protein NusG, N-terminal domain"/>
    <property type="match status" value="1"/>
</dbReference>
<dbReference type="PANTHER" id="PTHR30265">
    <property type="entry name" value="RHO-INTERACTING TRANSCRIPTION TERMINATION FACTOR NUSG"/>
    <property type="match status" value="1"/>
</dbReference>
<gene>
    <name evidence="5" type="ORF">MNBD_BACTEROID01-2081</name>
</gene>
<reference evidence="5" key="1">
    <citation type="submission" date="2018-06" db="EMBL/GenBank/DDBJ databases">
        <authorList>
            <person name="Zhirakovskaya E."/>
        </authorList>
    </citation>
    <scope>NUCLEOTIDE SEQUENCE</scope>
</reference>
<evidence type="ECO:0000256" key="3">
    <source>
        <dbReference type="ARBA" id="ARBA00023163"/>
    </source>
</evidence>
<dbReference type="GO" id="GO:0031564">
    <property type="term" value="P:transcription antitermination"/>
    <property type="evidence" value="ECO:0007669"/>
    <property type="project" value="UniProtKB-KW"/>
</dbReference>
<dbReference type="NCBIfam" id="NF033644">
    <property type="entry name" value="antiterm_UpxY"/>
    <property type="match status" value="1"/>
</dbReference>